<sequence>MIQFMTGEGYSEDDLKPAFILLSGCETDLAKRAKASQSSDAEEHYQKSQAWLQKVYGKFEQEIIPKGKTSETLSIPWHRRAQYSPGSRAHDGILLSPEYSAEESAREIRLERRLQALLDERKEQAVILAETRAAKRKLEEGFMFECDRRRRLLREYDGLQKELATARKMEDYALSQVKREVETRRKAEEIARAERSMRLEIQALFEQTAAPPFTEIANTMRMDDGPPAATFKATNAS</sequence>
<evidence type="ECO:0000313" key="1">
    <source>
        <dbReference type="EMBL" id="GLB37540.1"/>
    </source>
</evidence>
<dbReference type="AlphaFoldDB" id="A0A9P3UN78"/>
<name>A0A9P3UN78_LYOSH</name>
<dbReference type="EMBL" id="BRPK01000004">
    <property type="protein sequence ID" value="GLB37540.1"/>
    <property type="molecule type" value="Genomic_DNA"/>
</dbReference>
<dbReference type="Proteomes" id="UP001063166">
    <property type="component" value="Unassembled WGS sequence"/>
</dbReference>
<protein>
    <submittedName>
        <fullName evidence="1">Uncharacterized protein</fullName>
    </submittedName>
</protein>
<comment type="caution">
    <text evidence="1">The sequence shown here is derived from an EMBL/GenBank/DDBJ whole genome shotgun (WGS) entry which is preliminary data.</text>
</comment>
<reference evidence="1" key="1">
    <citation type="submission" date="2022-07" db="EMBL/GenBank/DDBJ databases">
        <title>The genome of Lyophyllum shimeji provides insight into the initial evolution of ectomycorrhizal fungal genome.</title>
        <authorList>
            <person name="Kobayashi Y."/>
            <person name="Shibata T."/>
            <person name="Hirakawa H."/>
            <person name="Shigenobu S."/>
            <person name="Nishiyama T."/>
            <person name="Yamada A."/>
            <person name="Hasebe M."/>
            <person name="Kawaguchi M."/>
        </authorList>
    </citation>
    <scope>NUCLEOTIDE SEQUENCE</scope>
    <source>
        <strain evidence="1">AT787</strain>
    </source>
</reference>
<proteinExistence type="predicted"/>
<accession>A0A9P3UN78</accession>
<gene>
    <name evidence="1" type="ORF">LshimejAT787_0405910</name>
</gene>
<dbReference type="OrthoDB" id="2670565at2759"/>
<organism evidence="1 2">
    <name type="scientific">Lyophyllum shimeji</name>
    <name type="common">Hon-shimeji</name>
    <name type="synonym">Tricholoma shimeji</name>
    <dbReference type="NCBI Taxonomy" id="47721"/>
    <lineage>
        <taxon>Eukaryota</taxon>
        <taxon>Fungi</taxon>
        <taxon>Dikarya</taxon>
        <taxon>Basidiomycota</taxon>
        <taxon>Agaricomycotina</taxon>
        <taxon>Agaricomycetes</taxon>
        <taxon>Agaricomycetidae</taxon>
        <taxon>Agaricales</taxon>
        <taxon>Tricholomatineae</taxon>
        <taxon>Lyophyllaceae</taxon>
        <taxon>Lyophyllum</taxon>
    </lineage>
</organism>
<evidence type="ECO:0000313" key="2">
    <source>
        <dbReference type="Proteomes" id="UP001063166"/>
    </source>
</evidence>
<keyword evidence="2" id="KW-1185">Reference proteome</keyword>